<comment type="caution">
    <text evidence="1">The sequence shown here is derived from an EMBL/GenBank/DDBJ whole genome shotgun (WGS) entry which is preliminary data.</text>
</comment>
<evidence type="ECO:0000313" key="1">
    <source>
        <dbReference type="EMBL" id="KAI0055404.1"/>
    </source>
</evidence>
<evidence type="ECO:0000313" key="2">
    <source>
        <dbReference type="Proteomes" id="UP000814140"/>
    </source>
</evidence>
<reference evidence="1" key="2">
    <citation type="journal article" date="2022" name="New Phytol.">
        <title>Evolutionary transition to the ectomycorrhizal habit in the genomes of a hyperdiverse lineage of mushroom-forming fungi.</title>
        <authorList>
            <person name="Looney B."/>
            <person name="Miyauchi S."/>
            <person name="Morin E."/>
            <person name="Drula E."/>
            <person name="Courty P.E."/>
            <person name="Kohler A."/>
            <person name="Kuo A."/>
            <person name="LaButti K."/>
            <person name="Pangilinan J."/>
            <person name="Lipzen A."/>
            <person name="Riley R."/>
            <person name="Andreopoulos W."/>
            <person name="He G."/>
            <person name="Johnson J."/>
            <person name="Nolan M."/>
            <person name="Tritt A."/>
            <person name="Barry K.W."/>
            <person name="Grigoriev I.V."/>
            <person name="Nagy L.G."/>
            <person name="Hibbett D."/>
            <person name="Henrissat B."/>
            <person name="Matheny P.B."/>
            <person name="Labbe J."/>
            <person name="Martin F.M."/>
        </authorList>
    </citation>
    <scope>NUCLEOTIDE SEQUENCE</scope>
    <source>
        <strain evidence="1">HHB10654</strain>
    </source>
</reference>
<keyword evidence="2" id="KW-1185">Reference proteome</keyword>
<accession>A0ACB8SFR7</accession>
<reference evidence="1" key="1">
    <citation type="submission" date="2021-03" db="EMBL/GenBank/DDBJ databases">
        <authorList>
            <consortium name="DOE Joint Genome Institute"/>
            <person name="Ahrendt S."/>
            <person name="Looney B.P."/>
            <person name="Miyauchi S."/>
            <person name="Morin E."/>
            <person name="Drula E."/>
            <person name="Courty P.E."/>
            <person name="Chicoki N."/>
            <person name="Fauchery L."/>
            <person name="Kohler A."/>
            <person name="Kuo A."/>
            <person name="Labutti K."/>
            <person name="Pangilinan J."/>
            <person name="Lipzen A."/>
            <person name="Riley R."/>
            <person name="Andreopoulos W."/>
            <person name="He G."/>
            <person name="Johnson J."/>
            <person name="Barry K.W."/>
            <person name="Grigoriev I.V."/>
            <person name="Nagy L."/>
            <person name="Hibbett D."/>
            <person name="Henrissat B."/>
            <person name="Matheny P.B."/>
            <person name="Labbe J."/>
            <person name="Martin F."/>
        </authorList>
    </citation>
    <scope>NUCLEOTIDE SEQUENCE</scope>
    <source>
        <strain evidence="1">HHB10654</strain>
    </source>
</reference>
<dbReference type="Proteomes" id="UP000814140">
    <property type="component" value="Unassembled WGS sequence"/>
</dbReference>
<name>A0ACB8SFR7_9AGAM</name>
<sequence>MIHLKTREGVAQVDRRGQLPHMRTASSKVSAKVKAPSGLPRNLYDKHWLAQVAPLTAFSGSWNQHSYSTNINVKTVVDVWYVDHSTIVLLSIYWTFYGARDQKESAKKSEDIWMVRKNAWLTITYLRSQRCGGENIIVTTQRKSANKPIGTAPGPGHRICMRHLRIRQKVPKIDIQRNVVKDKVDPHARCWLTHERSTLKLSLSAQDRNEECRHNLRLLPAGANIRLSSPLRILGSSSSFQPSRSNSFKLRSSLFVGALALDKGIRTRRDMLDATLLANLNLKDTRLPAASADLVHGASRCDLPTSILWHDGKRTSLQNLTSVLCLSWTAAVFCIFVRKILMHLPGSGWVPAAPSSRLFKPKTAYLTVRSAHC</sequence>
<protein>
    <submittedName>
        <fullName evidence="1">Uncharacterized protein</fullName>
    </submittedName>
</protein>
<organism evidence="1 2">
    <name type="scientific">Artomyces pyxidatus</name>
    <dbReference type="NCBI Taxonomy" id="48021"/>
    <lineage>
        <taxon>Eukaryota</taxon>
        <taxon>Fungi</taxon>
        <taxon>Dikarya</taxon>
        <taxon>Basidiomycota</taxon>
        <taxon>Agaricomycotina</taxon>
        <taxon>Agaricomycetes</taxon>
        <taxon>Russulales</taxon>
        <taxon>Auriscalpiaceae</taxon>
        <taxon>Artomyces</taxon>
    </lineage>
</organism>
<proteinExistence type="predicted"/>
<dbReference type="EMBL" id="MU277293">
    <property type="protein sequence ID" value="KAI0055404.1"/>
    <property type="molecule type" value="Genomic_DNA"/>
</dbReference>
<gene>
    <name evidence="1" type="ORF">BV25DRAFT_1842978</name>
</gene>